<dbReference type="InterPro" id="IPR005628">
    <property type="entry name" value="GspK"/>
</dbReference>
<dbReference type="InterPro" id="IPR049179">
    <property type="entry name" value="T2SSK_SAM-like_2nd"/>
</dbReference>
<dbReference type="Gene3D" id="3.30.1300.30">
    <property type="entry name" value="GSPII I/J protein-like"/>
    <property type="match status" value="1"/>
</dbReference>
<keyword evidence="9 10" id="KW-0472">Membrane</keyword>
<dbReference type="Gene3D" id="1.10.40.60">
    <property type="entry name" value="EpsJ-like"/>
    <property type="match status" value="2"/>
</dbReference>
<dbReference type="RefSeq" id="WP_273911178.1">
    <property type="nucleotide sequence ID" value="NZ_JAMDGX010000038.1"/>
</dbReference>
<organism evidence="14 15">
    <name type="scientific">Pseudomonas fontis</name>
    <dbReference type="NCBI Taxonomy" id="2942633"/>
    <lineage>
        <taxon>Bacteria</taxon>
        <taxon>Pseudomonadati</taxon>
        <taxon>Pseudomonadota</taxon>
        <taxon>Gammaproteobacteria</taxon>
        <taxon>Pseudomonadales</taxon>
        <taxon>Pseudomonadaceae</taxon>
        <taxon>Pseudomonas</taxon>
    </lineage>
</organism>
<keyword evidence="15" id="KW-1185">Reference proteome</keyword>
<dbReference type="PIRSF" id="PIRSF002786">
    <property type="entry name" value="XcpX"/>
    <property type="match status" value="1"/>
</dbReference>
<name>A0ABT5NPX9_9PSED</name>
<sequence length="313" mass="34908">MAIISALLIAAVVAVIAGGMISRQSVFTRQLENQQLRAESGWMLRAGLEWSRQLLAEQRQSDPLIRGGQRWAQPLAGVPGGQHKGQFEGRLDDEQGKFNLRNLVADEQVDEQALAAFRRLCSLIDIRPMLVEAIITRVVESYPVRVRRDPPPSSQQAFDSGRLTSPGALNRPLPARRPMLRSLEQLADLPGIDAPALERLRRYVSVVPANTWINGNTAPAEVLAAHVPGLSVQKARSLVAERDGGRWFINRGDFVNRLQMPNIEVESVRIGISSEWFRLQGQVQRAQRRVRVEALLQQVEAPLPRVVWVRVGV</sequence>
<dbReference type="EMBL" id="JAMDGY010000017">
    <property type="protein sequence ID" value="MDD0990204.1"/>
    <property type="molecule type" value="Genomic_DNA"/>
</dbReference>
<comment type="subcellular location">
    <subcellularLocation>
        <location evidence="1 10">Cell inner membrane</location>
    </subcellularLocation>
</comment>
<protein>
    <recommendedName>
        <fullName evidence="10">Type II secretion system protein K</fullName>
    </recommendedName>
</protein>
<dbReference type="InterPro" id="IPR038072">
    <property type="entry name" value="GspK_central_sf"/>
</dbReference>
<evidence type="ECO:0000256" key="8">
    <source>
        <dbReference type="ARBA" id="ARBA00022989"/>
    </source>
</evidence>
<dbReference type="Proteomes" id="UP001148203">
    <property type="component" value="Unassembled WGS sequence"/>
</dbReference>
<evidence type="ECO:0000256" key="7">
    <source>
        <dbReference type="ARBA" id="ARBA00022927"/>
    </source>
</evidence>
<comment type="caution">
    <text evidence="14">The sequence shown here is derived from an EMBL/GenBank/DDBJ whole genome shotgun (WGS) entry which is preliminary data.</text>
</comment>
<evidence type="ECO:0000256" key="2">
    <source>
        <dbReference type="ARBA" id="ARBA00007246"/>
    </source>
</evidence>
<evidence type="ECO:0000256" key="6">
    <source>
        <dbReference type="ARBA" id="ARBA00022692"/>
    </source>
</evidence>
<evidence type="ECO:0000256" key="1">
    <source>
        <dbReference type="ARBA" id="ARBA00004533"/>
    </source>
</evidence>
<evidence type="ECO:0000256" key="4">
    <source>
        <dbReference type="ARBA" id="ARBA00022475"/>
    </source>
</evidence>
<proteinExistence type="inferred from homology"/>
<evidence type="ECO:0000256" key="5">
    <source>
        <dbReference type="ARBA" id="ARBA00022519"/>
    </source>
</evidence>
<dbReference type="SUPFAM" id="SSF158544">
    <property type="entry name" value="GspK insert domain-like"/>
    <property type="match status" value="1"/>
</dbReference>
<evidence type="ECO:0000256" key="10">
    <source>
        <dbReference type="PIRNR" id="PIRNR002786"/>
    </source>
</evidence>
<dbReference type="InterPro" id="IPR045584">
    <property type="entry name" value="Pilin-like"/>
</dbReference>
<reference evidence="14 15" key="1">
    <citation type="submission" date="2022-05" db="EMBL/GenBank/DDBJ databases">
        <title>Novel Pseudomonas spp. Isolated from a Rainbow Trout Aquaculture Facility.</title>
        <authorList>
            <person name="Testerman T."/>
            <person name="Graf J."/>
        </authorList>
    </citation>
    <scope>NUCLEOTIDE SEQUENCE [LARGE SCALE GENOMIC DNA]</scope>
    <source>
        <strain evidence="14 15">ID681</strain>
    </source>
</reference>
<dbReference type="InterPro" id="IPR010994">
    <property type="entry name" value="RuvA_2-like"/>
</dbReference>
<keyword evidence="6" id="KW-0812">Transmembrane</keyword>
<dbReference type="SUPFAM" id="SSF54523">
    <property type="entry name" value="Pili subunits"/>
    <property type="match status" value="1"/>
</dbReference>
<keyword evidence="5 10" id="KW-0997">Cell inner membrane</keyword>
<dbReference type="InterPro" id="IPR049031">
    <property type="entry name" value="T2SSK_SAM-like_1st"/>
</dbReference>
<evidence type="ECO:0000256" key="3">
    <source>
        <dbReference type="ARBA" id="ARBA00022448"/>
    </source>
</evidence>
<dbReference type="PANTHER" id="PTHR38831">
    <property type="entry name" value="TYPE II SECRETION SYSTEM PROTEIN K"/>
    <property type="match status" value="1"/>
</dbReference>
<gene>
    <name evidence="14" type="primary">gspK</name>
    <name evidence="14" type="ORF">M5G11_06585</name>
</gene>
<evidence type="ECO:0000256" key="11">
    <source>
        <dbReference type="SAM" id="MobiDB-lite"/>
    </source>
</evidence>
<dbReference type="NCBIfam" id="NF037980">
    <property type="entry name" value="T2SS_GspK"/>
    <property type="match status" value="1"/>
</dbReference>
<keyword evidence="8" id="KW-1133">Transmembrane helix</keyword>
<keyword evidence="3 10" id="KW-0813">Transport</keyword>
<evidence type="ECO:0000259" key="12">
    <source>
        <dbReference type="Pfam" id="PF03934"/>
    </source>
</evidence>
<dbReference type="Pfam" id="PF03934">
    <property type="entry name" value="T2SSK"/>
    <property type="match status" value="1"/>
</dbReference>
<dbReference type="SUPFAM" id="SSF47781">
    <property type="entry name" value="RuvA domain 2-like"/>
    <property type="match status" value="1"/>
</dbReference>
<dbReference type="PANTHER" id="PTHR38831:SF1">
    <property type="entry name" value="TYPE II SECRETION SYSTEM PROTEIN K-RELATED"/>
    <property type="match status" value="1"/>
</dbReference>
<dbReference type="Pfam" id="PF21687">
    <property type="entry name" value="T2SSK_1st"/>
    <property type="match status" value="1"/>
</dbReference>
<comment type="similarity">
    <text evidence="2 10">Belongs to the GSP K family.</text>
</comment>
<keyword evidence="7" id="KW-0653">Protein transport</keyword>
<accession>A0ABT5NPX9</accession>
<evidence type="ECO:0000313" key="15">
    <source>
        <dbReference type="Proteomes" id="UP001148203"/>
    </source>
</evidence>
<keyword evidence="4 10" id="KW-1003">Cell membrane</keyword>
<feature type="region of interest" description="Disordered" evidence="11">
    <location>
        <begin position="145"/>
        <end position="174"/>
    </location>
</feature>
<evidence type="ECO:0000313" key="14">
    <source>
        <dbReference type="EMBL" id="MDD0990204.1"/>
    </source>
</evidence>
<evidence type="ECO:0000259" key="13">
    <source>
        <dbReference type="Pfam" id="PF21687"/>
    </source>
</evidence>
<feature type="domain" description="T2SS protein K second SAM-like" evidence="12">
    <location>
        <begin position="213"/>
        <end position="272"/>
    </location>
</feature>
<feature type="domain" description="T2SS protein K first SAM-like" evidence="13">
    <location>
        <begin position="96"/>
        <end position="208"/>
    </location>
</feature>
<evidence type="ECO:0000256" key="9">
    <source>
        <dbReference type="ARBA" id="ARBA00023136"/>
    </source>
</evidence>